<accession>A0AAW1UP93</accession>
<reference evidence="1 2" key="1">
    <citation type="submission" date="2023-03" db="EMBL/GenBank/DDBJ databases">
        <title>Genome insight into feeding habits of ladybird beetles.</title>
        <authorList>
            <person name="Li H.-S."/>
            <person name="Huang Y.-H."/>
            <person name="Pang H."/>
        </authorList>
    </citation>
    <scope>NUCLEOTIDE SEQUENCE [LARGE SCALE GENOMIC DNA]</scope>
    <source>
        <strain evidence="1">SYSU_2023b</strain>
        <tissue evidence="1">Whole body</tissue>
    </source>
</reference>
<keyword evidence="2" id="KW-1185">Reference proteome</keyword>
<sequence>MNVKIDQKNGSITLDQSHYIDQLLQRFQMLDCKPVNTPMEPGVTYLEMKFVIDSFLISHFQIANGPIFWESKRPKTVVTEAEYMATAEAAKEGIYLKNRIFELLPQFLLTYITQQTLVRLVVAEEINILNNRQVLSEWNTNGNPIKFGTEVLLINENTLPLKVALREVTKMYTDVDS</sequence>
<gene>
    <name evidence="1" type="ORF">WA026_015388</name>
</gene>
<dbReference type="Proteomes" id="UP001431783">
    <property type="component" value="Unassembled WGS sequence"/>
</dbReference>
<protein>
    <submittedName>
        <fullName evidence="1">Uncharacterized protein</fullName>
    </submittedName>
</protein>
<evidence type="ECO:0000313" key="2">
    <source>
        <dbReference type="Proteomes" id="UP001431783"/>
    </source>
</evidence>
<dbReference type="EMBL" id="JARQZJ010000068">
    <property type="protein sequence ID" value="KAK9881264.1"/>
    <property type="molecule type" value="Genomic_DNA"/>
</dbReference>
<proteinExistence type="predicted"/>
<evidence type="ECO:0000313" key="1">
    <source>
        <dbReference type="EMBL" id="KAK9881264.1"/>
    </source>
</evidence>
<name>A0AAW1UP93_9CUCU</name>
<organism evidence="1 2">
    <name type="scientific">Henosepilachna vigintioctopunctata</name>
    <dbReference type="NCBI Taxonomy" id="420089"/>
    <lineage>
        <taxon>Eukaryota</taxon>
        <taxon>Metazoa</taxon>
        <taxon>Ecdysozoa</taxon>
        <taxon>Arthropoda</taxon>
        <taxon>Hexapoda</taxon>
        <taxon>Insecta</taxon>
        <taxon>Pterygota</taxon>
        <taxon>Neoptera</taxon>
        <taxon>Endopterygota</taxon>
        <taxon>Coleoptera</taxon>
        <taxon>Polyphaga</taxon>
        <taxon>Cucujiformia</taxon>
        <taxon>Coccinelloidea</taxon>
        <taxon>Coccinellidae</taxon>
        <taxon>Epilachninae</taxon>
        <taxon>Epilachnini</taxon>
        <taxon>Henosepilachna</taxon>
    </lineage>
</organism>
<dbReference type="AlphaFoldDB" id="A0AAW1UP93"/>
<comment type="caution">
    <text evidence="1">The sequence shown here is derived from an EMBL/GenBank/DDBJ whole genome shotgun (WGS) entry which is preliminary data.</text>
</comment>